<dbReference type="AlphaFoldDB" id="A0A8X6P2J5"/>
<proteinExistence type="predicted"/>
<evidence type="ECO:0000313" key="3">
    <source>
        <dbReference type="Proteomes" id="UP000887013"/>
    </source>
</evidence>
<gene>
    <name evidence="2" type="ORF">NPIL_45321</name>
</gene>
<keyword evidence="3" id="KW-1185">Reference proteome</keyword>
<organism evidence="2 3">
    <name type="scientific">Nephila pilipes</name>
    <name type="common">Giant wood spider</name>
    <name type="synonym">Nephila maculata</name>
    <dbReference type="NCBI Taxonomy" id="299642"/>
    <lineage>
        <taxon>Eukaryota</taxon>
        <taxon>Metazoa</taxon>
        <taxon>Ecdysozoa</taxon>
        <taxon>Arthropoda</taxon>
        <taxon>Chelicerata</taxon>
        <taxon>Arachnida</taxon>
        <taxon>Araneae</taxon>
        <taxon>Araneomorphae</taxon>
        <taxon>Entelegynae</taxon>
        <taxon>Araneoidea</taxon>
        <taxon>Nephilidae</taxon>
        <taxon>Nephila</taxon>
    </lineage>
</organism>
<dbReference type="EMBL" id="BMAW01110668">
    <property type="protein sequence ID" value="GFT44263.1"/>
    <property type="molecule type" value="Genomic_DNA"/>
</dbReference>
<feature type="region of interest" description="Disordered" evidence="1">
    <location>
        <begin position="62"/>
        <end position="104"/>
    </location>
</feature>
<dbReference type="Proteomes" id="UP000887013">
    <property type="component" value="Unassembled WGS sequence"/>
</dbReference>
<evidence type="ECO:0000256" key="1">
    <source>
        <dbReference type="SAM" id="MobiDB-lite"/>
    </source>
</evidence>
<name>A0A8X6P2J5_NEPPI</name>
<accession>A0A8X6P2J5</accession>
<feature type="compositionally biased region" description="Basic and acidic residues" evidence="1">
    <location>
        <begin position="26"/>
        <end position="39"/>
    </location>
</feature>
<comment type="caution">
    <text evidence="2">The sequence shown here is derived from an EMBL/GenBank/DDBJ whole genome shotgun (WGS) entry which is preliminary data.</text>
</comment>
<sequence>MVTVYKKWCTRRSRTQPNGAISGRSLEGRKHNVDEETKATSESFLLRNTSFWKYSRFKCPSLWSSASPRAGGSTSGPRAPRSEVRGEKRARKTYYRVRSSRDDE</sequence>
<feature type="region of interest" description="Disordered" evidence="1">
    <location>
        <begin position="13"/>
        <end position="39"/>
    </location>
</feature>
<evidence type="ECO:0000313" key="2">
    <source>
        <dbReference type="EMBL" id="GFT44263.1"/>
    </source>
</evidence>
<protein>
    <submittedName>
        <fullName evidence="2">Uncharacterized protein</fullName>
    </submittedName>
</protein>
<reference evidence="2" key="1">
    <citation type="submission" date="2020-08" db="EMBL/GenBank/DDBJ databases">
        <title>Multicomponent nature underlies the extraordinary mechanical properties of spider dragline silk.</title>
        <authorList>
            <person name="Kono N."/>
            <person name="Nakamura H."/>
            <person name="Mori M."/>
            <person name="Yoshida Y."/>
            <person name="Ohtoshi R."/>
            <person name="Malay A.D."/>
            <person name="Moran D.A.P."/>
            <person name="Tomita M."/>
            <person name="Numata K."/>
            <person name="Arakawa K."/>
        </authorList>
    </citation>
    <scope>NUCLEOTIDE SEQUENCE</scope>
</reference>